<protein>
    <submittedName>
        <fullName evidence="2">Uncharacterized protein</fullName>
    </submittedName>
</protein>
<gene>
    <name evidence="2" type="ORF">BJ212DRAFT_1397259</name>
</gene>
<keyword evidence="1" id="KW-1133">Transmembrane helix</keyword>
<dbReference type="EMBL" id="JABBWG010000075">
    <property type="protein sequence ID" value="KAG1802983.1"/>
    <property type="molecule type" value="Genomic_DNA"/>
</dbReference>
<reference evidence="2" key="1">
    <citation type="journal article" date="2020" name="New Phytol.">
        <title>Comparative genomics reveals dynamic genome evolution in host specialist ectomycorrhizal fungi.</title>
        <authorList>
            <person name="Lofgren L.A."/>
            <person name="Nguyen N.H."/>
            <person name="Vilgalys R."/>
            <person name="Ruytinx J."/>
            <person name="Liao H.L."/>
            <person name="Branco S."/>
            <person name="Kuo A."/>
            <person name="LaButti K."/>
            <person name="Lipzen A."/>
            <person name="Andreopoulos W."/>
            <person name="Pangilinan J."/>
            <person name="Riley R."/>
            <person name="Hundley H."/>
            <person name="Na H."/>
            <person name="Barry K."/>
            <person name="Grigoriev I.V."/>
            <person name="Stajich J.E."/>
            <person name="Kennedy P.G."/>
        </authorList>
    </citation>
    <scope>NUCLEOTIDE SEQUENCE</scope>
    <source>
        <strain evidence="2">MN1</strain>
    </source>
</reference>
<dbReference type="GeneID" id="64631253"/>
<feature type="transmembrane region" description="Helical" evidence="1">
    <location>
        <begin position="64"/>
        <end position="83"/>
    </location>
</feature>
<dbReference type="Proteomes" id="UP000807769">
    <property type="component" value="Unassembled WGS sequence"/>
</dbReference>
<keyword evidence="3" id="KW-1185">Reference proteome</keyword>
<proteinExistence type="predicted"/>
<dbReference type="AlphaFoldDB" id="A0A9P7DU69"/>
<keyword evidence="1" id="KW-0472">Membrane</keyword>
<comment type="caution">
    <text evidence="2">The sequence shown here is derived from an EMBL/GenBank/DDBJ whole genome shotgun (WGS) entry which is preliminary data.</text>
</comment>
<evidence type="ECO:0000313" key="2">
    <source>
        <dbReference type="EMBL" id="KAG1802983.1"/>
    </source>
</evidence>
<evidence type="ECO:0000313" key="3">
    <source>
        <dbReference type="Proteomes" id="UP000807769"/>
    </source>
</evidence>
<feature type="transmembrane region" description="Helical" evidence="1">
    <location>
        <begin position="35"/>
        <end position="57"/>
    </location>
</feature>
<accession>A0A9P7DU69</accession>
<name>A0A9P7DU69_9AGAM</name>
<sequence length="84" mass="9705">MGVQRGWVSRAAWEEWRWWWMGRPLSVGSGNVDSLAGACISMRFLSSFPFFFFVLYAKRPESEDYLISLLFIISGAQPTMVLYT</sequence>
<organism evidence="2 3">
    <name type="scientific">Suillus subaureus</name>
    <dbReference type="NCBI Taxonomy" id="48587"/>
    <lineage>
        <taxon>Eukaryota</taxon>
        <taxon>Fungi</taxon>
        <taxon>Dikarya</taxon>
        <taxon>Basidiomycota</taxon>
        <taxon>Agaricomycotina</taxon>
        <taxon>Agaricomycetes</taxon>
        <taxon>Agaricomycetidae</taxon>
        <taxon>Boletales</taxon>
        <taxon>Suillineae</taxon>
        <taxon>Suillaceae</taxon>
        <taxon>Suillus</taxon>
    </lineage>
</organism>
<evidence type="ECO:0000256" key="1">
    <source>
        <dbReference type="SAM" id="Phobius"/>
    </source>
</evidence>
<dbReference type="RefSeq" id="XP_041186366.1">
    <property type="nucleotide sequence ID" value="XM_041337237.1"/>
</dbReference>
<keyword evidence="1" id="KW-0812">Transmembrane</keyword>